<evidence type="ECO:0000256" key="1">
    <source>
        <dbReference type="SAM" id="Phobius"/>
    </source>
</evidence>
<keyword evidence="1" id="KW-0812">Transmembrane</keyword>
<proteinExistence type="predicted"/>
<evidence type="ECO:0000313" key="3">
    <source>
        <dbReference type="Proteomes" id="UP000289703"/>
    </source>
</evidence>
<dbReference type="EMBL" id="SAXA01000009">
    <property type="protein sequence ID" value="RXQ93010.1"/>
    <property type="molecule type" value="Genomic_DNA"/>
</dbReference>
<name>A0A4Q1JKC5_9BACT</name>
<keyword evidence="3" id="KW-1185">Reference proteome</keyword>
<keyword evidence="1" id="KW-0472">Membrane</keyword>
<accession>A0A4Q1JKC5</accession>
<gene>
    <name evidence="2" type="ORF">EO244_11095</name>
</gene>
<feature type="transmembrane region" description="Helical" evidence="1">
    <location>
        <begin position="63"/>
        <end position="81"/>
    </location>
</feature>
<evidence type="ECO:0000313" key="2">
    <source>
        <dbReference type="EMBL" id="RXQ93010.1"/>
    </source>
</evidence>
<feature type="transmembrane region" description="Helical" evidence="1">
    <location>
        <begin position="29"/>
        <end position="51"/>
    </location>
</feature>
<feature type="transmembrane region" description="Helical" evidence="1">
    <location>
        <begin position="115"/>
        <end position="140"/>
    </location>
</feature>
<protein>
    <submittedName>
        <fullName evidence="2">Uncharacterized protein</fullName>
    </submittedName>
</protein>
<comment type="caution">
    <text evidence="2">The sequence shown here is derived from an EMBL/GenBank/DDBJ whole genome shotgun (WGS) entry which is preliminary data.</text>
</comment>
<keyword evidence="1" id="KW-1133">Transmembrane helix</keyword>
<dbReference type="RefSeq" id="WP_129254741.1">
    <property type="nucleotide sequence ID" value="NZ_SAXA01000009.1"/>
</dbReference>
<organism evidence="2 3">
    <name type="scientific">Ancylomarina salipaludis</name>
    <dbReference type="NCBI Taxonomy" id="2501299"/>
    <lineage>
        <taxon>Bacteria</taxon>
        <taxon>Pseudomonadati</taxon>
        <taxon>Bacteroidota</taxon>
        <taxon>Bacteroidia</taxon>
        <taxon>Marinilabiliales</taxon>
        <taxon>Marinifilaceae</taxon>
        <taxon>Ancylomarina</taxon>
    </lineage>
</organism>
<dbReference type="AlphaFoldDB" id="A0A4Q1JKC5"/>
<dbReference type="Proteomes" id="UP000289703">
    <property type="component" value="Unassembled WGS sequence"/>
</dbReference>
<sequence length="141" mass="16612">MKETTDFKAICIDEQSKDYLREIAKWGKFLAILGFIKFGFLLLYTIVFPLVAANIECHINYKLPRLAITLFFLAMAILVYFPSNYLYLFARYTRRALNQNDQDVLRHAFQELKAYYRYIGILMIILLCLYPLTITCLILIC</sequence>
<dbReference type="OrthoDB" id="1121797at2"/>
<reference evidence="2 3" key="1">
    <citation type="submission" date="2019-01" db="EMBL/GenBank/DDBJ databases">
        <title>Ancylomarina salipaludis sp. nov., isolated from a salt marsh.</title>
        <authorList>
            <person name="Yoon J.-H."/>
        </authorList>
    </citation>
    <scope>NUCLEOTIDE SEQUENCE [LARGE SCALE GENOMIC DNA]</scope>
    <source>
        <strain evidence="2 3">SHSM-M15</strain>
    </source>
</reference>